<evidence type="ECO:0000313" key="2">
    <source>
        <dbReference type="EMBL" id="CEK88416.1"/>
    </source>
</evidence>
<sequence>LEKLQELYDLYPNALLYLRFVTEVGKIILADCELEQDGDSNSDKVTDIPQQSSVAEIPEQSSVVDIPEQSSETLNLDTKDMYEYYSYDEIRSSRSGAISSSVHDLTPTLWHALDLFRCTNSLSGGLSDALKSLNHCGFGLSSETWVDGIVAIQIVGESAKINIASMKALHSLAQGVRTADDLSTTMSLSSRSGHSVADGIFDETSDLGMTVTQSETLTVPHGILFGHGSTLNDIGDRKLDNDSTDIKQDHDSSDFKQDHDSTDFKHDKDRIESTDAGGQLQQTPGISGWHWEVALTYTEVLENIVLYGSSADIQKLALVGCNSYNDNLQHHSCGLVDLVFFNARKETTIEVMELDPNEWSWRIRYGAIQSLVKICRSLKGDDAHEGLRTTAWNVLLKANATEKDCRVMEALKVAQLHTDSNRMLHPSLQELPVSLGKRIAAGLSAIYLPPIPPPTAAPPRMKYPSKSHTVINVPVKPSETKLLRTSLKQEIKLASALNKETPDYNTRTSFDLRRIVEDQWRKELQAKLEEEKKEELDALKEKQQKEEDRQKQIAASKQNKFKKKSLI</sequence>
<evidence type="ECO:0000256" key="1">
    <source>
        <dbReference type="SAM" id="MobiDB-lite"/>
    </source>
</evidence>
<protein>
    <submittedName>
        <fullName evidence="3">Uncharacterized protein</fullName>
    </submittedName>
</protein>
<feature type="compositionally biased region" description="Basic and acidic residues" evidence="1">
    <location>
        <begin position="242"/>
        <end position="273"/>
    </location>
</feature>
<dbReference type="Pfam" id="PF15877">
    <property type="entry name" value="TMEM232"/>
    <property type="match status" value="2"/>
</dbReference>
<dbReference type="EMBL" id="HACG01041551">
    <property type="protein sequence ID" value="CEK88416.1"/>
    <property type="molecule type" value="Transcribed_RNA"/>
</dbReference>
<feature type="region of interest" description="Disordered" evidence="1">
    <location>
        <begin position="534"/>
        <end position="567"/>
    </location>
</feature>
<gene>
    <name evidence="3" type="primary">ORF165193</name>
    <name evidence="2" type="synonym">ORF165189</name>
</gene>
<name>A0A0B7B6C2_9EUPU</name>
<proteinExistence type="predicted"/>
<dbReference type="PANTHER" id="PTHR28651">
    <property type="entry name" value="TRANSMEMBRANE PROTEIN 232"/>
    <property type="match status" value="1"/>
</dbReference>
<dbReference type="PANTHER" id="PTHR28651:SF1">
    <property type="entry name" value="TRANSMEMBRANE PROTEIN 232"/>
    <property type="match status" value="1"/>
</dbReference>
<evidence type="ECO:0000313" key="3">
    <source>
        <dbReference type="EMBL" id="CEK88417.1"/>
    </source>
</evidence>
<feature type="non-terminal residue" evidence="3">
    <location>
        <position position="1"/>
    </location>
</feature>
<dbReference type="InterPro" id="IPR031747">
    <property type="entry name" value="TMEM232"/>
</dbReference>
<dbReference type="AlphaFoldDB" id="A0A0B7B6C2"/>
<accession>A0A0B7B6C2</accession>
<organism evidence="3">
    <name type="scientific">Arion vulgaris</name>
    <dbReference type="NCBI Taxonomy" id="1028688"/>
    <lineage>
        <taxon>Eukaryota</taxon>
        <taxon>Metazoa</taxon>
        <taxon>Spiralia</taxon>
        <taxon>Lophotrochozoa</taxon>
        <taxon>Mollusca</taxon>
        <taxon>Gastropoda</taxon>
        <taxon>Heterobranchia</taxon>
        <taxon>Euthyneura</taxon>
        <taxon>Panpulmonata</taxon>
        <taxon>Eupulmonata</taxon>
        <taxon>Stylommatophora</taxon>
        <taxon>Helicina</taxon>
        <taxon>Arionoidea</taxon>
        <taxon>Arionidae</taxon>
        <taxon>Arion</taxon>
    </lineage>
</organism>
<feature type="region of interest" description="Disordered" evidence="1">
    <location>
        <begin position="242"/>
        <end position="280"/>
    </location>
</feature>
<reference evidence="3" key="1">
    <citation type="submission" date="2014-12" db="EMBL/GenBank/DDBJ databases">
        <title>Insight into the proteome of Arion vulgaris.</title>
        <authorList>
            <person name="Aradska J."/>
            <person name="Bulat T."/>
            <person name="Smidak R."/>
            <person name="Sarate P."/>
            <person name="Gangsoo J."/>
            <person name="Sialana F."/>
            <person name="Bilban M."/>
            <person name="Lubec G."/>
        </authorList>
    </citation>
    <scope>NUCLEOTIDE SEQUENCE</scope>
    <source>
        <tissue evidence="3">Skin</tissue>
    </source>
</reference>
<dbReference type="EMBL" id="HACG01041552">
    <property type="protein sequence ID" value="CEK88417.1"/>
    <property type="molecule type" value="Transcribed_RNA"/>
</dbReference>
<feature type="compositionally biased region" description="Basic and acidic residues" evidence="1">
    <location>
        <begin position="534"/>
        <end position="551"/>
    </location>
</feature>